<reference evidence="5" key="1">
    <citation type="submission" date="2016-10" db="EMBL/GenBank/DDBJ databases">
        <authorList>
            <person name="Varghese N."/>
            <person name="Submissions S."/>
        </authorList>
    </citation>
    <scope>NUCLEOTIDE SEQUENCE [LARGE SCALE GENOMIC DNA]</scope>
    <source>
        <strain evidence="5">CGMCC 4.3568</strain>
    </source>
</reference>
<gene>
    <name evidence="4" type="ORF">SAMN05216266_101525</name>
</gene>
<dbReference type="AlphaFoldDB" id="A0A1I0VVC5"/>
<evidence type="ECO:0000313" key="5">
    <source>
        <dbReference type="Proteomes" id="UP000243799"/>
    </source>
</evidence>
<name>A0A1I0VVC5_9PSEU</name>
<evidence type="ECO:0008006" key="6">
    <source>
        <dbReference type="Google" id="ProtNLM"/>
    </source>
</evidence>
<keyword evidence="2" id="KW-1133">Transmembrane helix</keyword>
<accession>A0A1I0VVC5</accession>
<evidence type="ECO:0000256" key="1">
    <source>
        <dbReference type="SAM" id="MobiDB-lite"/>
    </source>
</evidence>
<dbReference type="EMBL" id="FOKG01000001">
    <property type="protein sequence ID" value="SFA80292.1"/>
    <property type="molecule type" value="Genomic_DNA"/>
</dbReference>
<keyword evidence="2" id="KW-0472">Membrane</keyword>
<feature type="signal peptide" evidence="3">
    <location>
        <begin position="1"/>
        <end position="45"/>
    </location>
</feature>
<evidence type="ECO:0000256" key="2">
    <source>
        <dbReference type="SAM" id="Phobius"/>
    </source>
</evidence>
<organism evidence="4 5">
    <name type="scientific">Amycolatopsis marina</name>
    <dbReference type="NCBI Taxonomy" id="490629"/>
    <lineage>
        <taxon>Bacteria</taxon>
        <taxon>Bacillati</taxon>
        <taxon>Actinomycetota</taxon>
        <taxon>Actinomycetes</taxon>
        <taxon>Pseudonocardiales</taxon>
        <taxon>Pseudonocardiaceae</taxon>
        <taxon>Amycolatopsis</taxon>
    </lineage>
</organism>
<keyword evidence="5" id="KW-1185">Reference proteome</keyword>
<evidence type="ECO:0000313" key="4">
    <source>
        <dbReference type="EMBL" id="SFA80292.1"/>
    </source>
</evidence>
<dbReference type="Proteomes" id="UP000243799">
    <property type="component" value="Unassembled WGS sequence"/>
</dbReference>
<feature type="region of interest" description="Disordered" evidence="1">
    <location>
        <begin position="142"/>
        <end position="208"/>
    </location>
</feature>
<keyword evidence="2" id="KW-0812">Transmembrane</keyword>
<keyword evidence="3" id="KW-0732">Signal</keyword>
<feature type="compositionally biased region" description="Pro residues" evidence="1">
    <location>
        <begin position="164"/>
        <end position="184"/>
    </location>
</feature>
<evidence type="ECO:0000256" key="3">
    <source>
        <dbReference type="SAM" id="SignalP"/>
    </source>
</evidence>
<protein>
    <recommendedName>
        <fullName evidence="6">Small secreted domain</fullName>
    </recommendedName>
</protein>
<feature type="region of interest" description="Disordered" evidence="1">
    <location>
        <begin position="229"/>
        <end position="270"/>
    </location>
</feature>
<feature type="chain" id="PRO_5017201974" description="Small secreted domain" evidence="3">
    <location>
        <begin position="46"/>
        <end position="302"/>
    </location>
</feature>
<sequence>MQDKGEFMGTAPRHRTRRPGIRRAGTAGFVLALSAALVFPGMATAAPGPDPLIVNDCDATVKGEPGKPATLDVGAILEAPGILTIGLGNESEGTNGNEQPLVVLPVKEGVDTLGLSGAPVVRDVTGETCGVVKDAGNATAAVVQEINPVDDLVTGPDEQEPEEPGPAPEPTPPAPGIPGNPEDPAPGEGGNAPGLTDPGSIGAGLGATNDPFVPAGRFQALGPITVPPLAGLPPVQAPPQAPDLNAPNAEQQPDALAENSGTAEAIPESDPPERLPLLLAVLAVVIVAALLARTWIRARKTA</sequence>
<dbReference type="STRING" id="490629.SAMN05216266_101525"/>
<feature type="transmembrane region" description="Helical" evidence="2">
    <location>
        <begin position="275"/>
        <end position="296"/>
    </location>
</feature>
<proteinExistence type="predicted"/>